<evidence type="ECO:0000256" key="1">
    <source>
        <dbReference type="ARBA" id="ARBA00004377"/>
    </source>
</evidence>
<evidence type="ECO:0000313" key="10">
    <source>
        <dbReference type="Proteomes" id="UP000739411"/>
    </source>
</evidence>
<sequence length="195" mass="21478">MKRNKQAAGFTLIELLVAVSLLALVSVLGYRGLDGMLRGRDGLDKRTQELAALNETWRWLARDLTHLIPALPATDGVPLMQTSNDDAGNTIVTMAVFNELRDAPDAEQARYRLVTYQIVASGLQRSERPLREATDATEIQTIILAPASRWKLAYWNPSGSWLNPPNGSSTGAPSAVQVSLTLFDQPFIRVFTLTQ</sequence>
<evidence type="ECO:0000256" key="5">
    <source>
        <dbReference type="ARBA" id="ARBA00022692"/>
    </source>
</evidence>
<dbReference type="EMBL" id="JADJMS010000047">
    <property type="protein sequence ID" value="MBK7416952.1"/>
    <property type="molecule type" value="Genomic_DNA"/>
</dbReference>
<evidence type="ECO:0000256" key="3">
    <source>
        <dbReference type="ARBA" id="ARBA00022481"/>
    </source>
</evidence>
<keyword evidence="2" id="KW-1003">Cell membrane</keyword>
<evidence type="ECO:0000256" key="6">
    <source>
        <dbReference type="ARBA" id="ARBA00022989"/>
    </source>
</evidence>
<evidence type="ECO:0000256" key="2">
    <source>
        <dbReference type="ARBA" id="ARBA00022475"/>
    </source>
</evidence>
<comment type="caution">
    <text evidence="9">The sequence shown here is derived from an EMBL/GenBank/DDBJ whole genome shotgun (WGS) entry which is preliminary data.</text>
</comment>
<comment type="subcellular location">
    <subcellularLocation>
        <location evidence="1">Cell inner membrane</location>
        <topology evidence="1">Single-pass membrane protein</topology>
    </subcellularLocation>
</comment>
<keyword evidence="4" id="KW-0997">Cell inner membrane</keyword>
<dbReference type="Proteomes" id="UP000739411">
    <property type="component" value="Unassembled WGS sequence"/>
</dbReference>
<dbReference type="GO" id="GO:0015628">
    <property type="term" value="P:protein secretion by the type II secretion system"/>
    <property type="evidence" value="ECO:0007669"/>
    <property type="project" value="TreeGrafter"/>
</dbReference>
<reference evidence="9 10" key="1">
    <citation type="submission" date="2020-10" db="EMBL/GenBank/DDBJ databases">
        <title>Connecting structure to function with the recovery of over 1000 high-quality activated sludge metagenome-assembled genomes encoding full-length rRNA genes using long-read sequencing.</title>
        <authorList>
            <person name="Singleton C.M."/>
            <person name="Petriglieri F."/>
            <person name="Kristensen J.M."/>
            <person name="Kirkegaard R.H."/>
            <person name="Michaelsen T.Y."/>
            <person name="Andersen M.H."/>
            <person name="Karst S.M."/>
            <person name="Dueholm M.S."/>
            <person name="Nielsen P.H."/>
            <person name="Albertsen M."/>
        </authorList>
    </citation>
    <scope>NUCLEOTIDE SEQUENCE [LARGE SCALE GENOMIC DNA]</scope>
    <source>
        <strain evidence="9">EsbW_18-Q3-R4-48_BATAC.463</strain>
    </source>
</reference>
<gene>
    <name evidence="9" type="ORF">IPJ38_19485</name>
</gene>
<evidence type="ECO:0000256" key="4">
    <source>
        <dbReference type="ARBA" id="ARBA00022519"/>
    </source>
</evidence>
<keyword evidence="3" id="KW-0488">Methylation</keyword>
<proteinExistence type="predicted"/>
<dbReference type="SUPFAM" id="SSF54523">
    <property type="entry name" value="Pili subunits"/>
    <property type="match status" value="1"/>
</dbReference>
<dbReference type="InterPro" id="IPR045584">
    <property type="entry name" value="Pilin-like"/>
</dbReference>
<evidence type="ECO:0000313" key="9">
    <source>
        <dbReference type="EMBL" id="MBK7416952.1"/>
    </source>
</evidence>
<keyword evidence="6 8" id="KW-1133">Transmembrane helix</keyword>
<keyword evidence="7 8" id="KW-0472">Membrane</keyword>
<dbReference type="Pfam" id="PF07963">
    <property type="entry name" value="N_methyl"/>
    <property type="match status" value="1"/>
</dbReference>
<dbReference type="GO" id="GO:0005886">
    <property type="term" value="C:plasma membrane"/>
    <property type="evidence" value="ECO:0007669"/>
    <property type="project" value="UniProtKB-SubCell"/>
</dbReference>
<evidence type="ECO:0000256" key="8">
    <source>
        <dbReference type="SAM" id="Phobius"/>
    </source>
</evidence>
<organism evidence="9 10">
    <name type="scientific">Candidatus Dechloromonas phosphorivorans</name>
    <dbReference type="NCBI Taxonomy" id="2899244"/>
    <lineage>
        <taxon>Bacteria</taxon>
        <taxon>Pseudomonadati</taxon>
        <taxon>Pseudomonadota</taxon>
        <taxon>Betaproteobacteria</taxon>
        <taxon>Rhodocyclales</taxon>
        <taxon>Azonexaceae</taxon>
        <taxon>Dechloromonas</taxon>
    </lineage>
</organism>
<dbReference type="InterPro" id="IPR051621">
    <property type="entry name" value="T2SS_protein_J"/>
</dbReference>
<dbReference type="AlphaFoldDB" id="A0A935K7H2"/>
<dbReference type="InterPro" id="IPR012902">
    <property type="entry name" value="N_methyl_site"/>
</dbReference>
<dbReference type="PANTHER" id="PTHR39583:SF2">
    <property type="entry name" value="TYPE II SECRETION SYSTEM PROTEIN J"/>
    <property type="match status" value="1"/>
</dbReference>
<dbReference type="NCBIfam" id="TIGR02532">
    <property type="entry name" value="IV_pilin_GFxxxE"/>
    <property type="match status" value="1"/>
</dbReference>
<dbReference type="PROSITE" id="PS00409">
    <property type="entry name" value="PROKAR_NTER_METHYL"/>
    <property type="match status" value="1"/>
</dbReference>
<accession>A0A935K7H2</accession>
<protein>
    <submittedName>
        <fullName evidence="9">Prepilin-type N-terminal cleavage/methylation domain-containing protein</fullName>
    </submittedName>
</protein>
<evidence type="ECO:0000256" key="7">
    <source>
        <dbReference type="ARBA" id="ARBA00023136"/>
    </source>
</evidence>
<keyword evidence="5 8" id="KW-0812">Transmembrane</keyword>
<feature type="transmembrane region" description="Helical" evidence="8">
    <location>
        <begin position="6"/>
        <end position="30"/>
    </location>
</feature>
<dbReference type="PANTHER" id="PTHR39583">
    <property type="entry name" value="TYPE II SECRETION SYSTEM PROTEIN J-RELATED"/>
    <property type="match status" value="1"/>
</dbReference>
<name>A0A935K7H2_9RHOO</name>